<dbReference type="PANTHER" id="PTHR42852">
    <property type="entry name" value="THIOL:DISULFIDE INTERCHANGE PROTEIN DSBE"/>
    <property type="match status" value="1"/>
</dbReference>
<keyword evidence="5" id="KW-0676">Redox-active center</keyword>
<dbReference type="PROSITE" id="PS51257">
    <property type="entry name" value="PROKAR_LIPOPROTEIN"/>
    <property type="match status" value="1"/>
</dbReference>
<dbReference type="PROSITE" id="PS51352">
    <property type="entry name" value="THIOREDOXIN_2"/>
    <property type="match status" value="1"/>
</dbReference>
<sequence>MIETRDRTVPRARRLGAALLALVAAAALTACAEGAGRSGGGGANFVEGTGVVTAIAPEDRVAAPELTGESTHGEPLALADYAGKVVVLNVWGSWCAPCRAEAPGLAAVAAETADQGVQFVGINTRDLERVRAQRFDDTFGITYPSFYDPKGKLILEFPDGTLSAQAGIPSTLILDRQGRIAVRALKPLTEEELRAALDPVIAESAPGA</sequence>
<dbReference type="InterPro" id="IPR013766">
    <property type="entry name" value="Thioredoxin_domain"/>
</dbReference>
<keyword evidence="3" id="KW-0735">Signal-anchor</keyword>
<keyword evidence="8" id="KW-0413">Isomerase</keyword>
<evidence type="ECO:0000256" key="4">
    <source>
        <dbReference type="ARBA" id="ARBA00023157"/>
    </source>
</evidence>
<keyword evidence="6" id="KW-0732">Signal</keyword>
<dbReference type="STRING" id="910347.SAMN05421773_102539"/>
<evidence type="ECO:0000256" key="5">
    <source>
        <dbReference type="ARBA" id="ARBA00023284"/>
    </source>
</evidence>
<dbReference type="PANTHER" id="PTHR42852:SF6">
    <property type="entry name" value="THIOL:DISULFIDE INTERCHANGE PROTEIN DSBE"/>
    <property type="match status" value="1"/>
</dbReference>
<evidence type="ECO:0000256" key="1">
    <source>
        <dbReference type="ARBA" id="ARBA00004196"/>
    </source>
</evidence>
<accession>A0A1I1I444</accession>
<comment type="subcellular location">
    <subcellularLocation>
        <location evidence="1">Cell envelope</location>
    </subcellularLocation>
</comment>
<dbReference type="GO" id="GO:0030313">
    <property type="term" value="C:cell envelope"/>
    <property type="evidence" value="ECO:0007669"/>
    <property type="project" value="UniProtKB-SubCell"/>
</dbReference>
<evidence type="ECO:0000256" key="3">
    <source>
        <dbReference type="ARBA" id="ARBA00022968"/>
    </source>
</evidence>
<dbReference type="Gene3D" id="3.40.30.10">
    <property type="entry name" value="Glutaredoxin"/>
    <property type="match status" value="1"/>
</dbReference>
<evidence type="ECO:0000313" key="9">
    <source>
        <dbReference type="Proteomes" id="UP000199207"/>
    </source>
</evidence>
<dbReference type="Pfam" id="PF00578">
    <property type="entry name" value="AhpC-TSA"/>
    <property type="match status" value="1"/>
</dbReference>
<dbReference type="GO" id="GO:0016209">
    <property type="term" value="F:antioxidant activity"/>
    <property type="evidence" value="ECO:0007669"/>
    <property type="project" value="InterPro"/>
</dbReference>
<keyword evidence="4" id="KW-1015">Disulfide bond</keyword>
<feature type="domain" description="Thioredoxin" evidence="7">
    <location>
        <begin position="57"/>
        <end position="202"/>
    </location>
</feature>
<evidence type="ECO:0000259" key="7">
    <source>
        <dbReference type="PROSITE" id="PS51352"/>
    </source>
</evidence>
<evidence type="ECO:0000256" key="2">
    <source>
        <dbReference type="ARBA" id="ARBA00022748"/>
    </source>
</evidence>
<reference evidence="8 9" key="1">
    <citation type="submission" date="2016-10" db="EMBL/GenBank/DDBJ databases">
        <authorList>
            <person name="de Groot N.N."/>
        </authorList>
    </citation>
    <scope>NUCLEOTIDE SEQUENCE [LARGE SCALE GENOMIC DNA]</scope>
    <source>
        <strain evidence="8 9">CGMCC 4.5739</strain>
    </source>
</reference>
<keyword evidence="3" id="KW-0812">Transmembrane</keyword>
<dbReference type="AlphaFoldDB" id="A0A1I1I444"/>
<feature type="chain" id="PRO_5011635182" evidence="6">
    <location>
        <begin position="33"/>
        <end position="208"/>
    </location>
</feature>
<dbReference type="InterPro" id="IPR036249">
    <property type="entry name" value="Thioredoxin-like_sf"/>
</dbReference>
<dbReference type="OrthoDB" id="9796554at2"/>
<dbReference type="InterPro" id="IPR000866">
    <property type="entry name" value="AhpC/TSA"/>
</dbReference>
<gene>
    <name evidence="8" type="ORF">SAMN05421773_102539</name>
</gene>
<dbReference type="Proteomes" id="UP000199207">
    <property type="component" value="Unassembled WGS sequence"/>
</dbReference>
<dbReference type="GO" id="GO:0016491">
    <property type="term" value="F:oxidoreductase activity"/>
    <property type="evidence" value="ECO:0007669"/>
    <property type="project" value="InterPro"/>
</dbReference>
<keyword evidence="9" id="KW-1185">Reference proteome</keyword>
<evidence type="ECO:0000313" key="8">
    <source>
        <dbReference type="EMBL" id="SFC27980.1"/>
    </source>
</evidence>
<dbReference type="CDD" id="cd02966">
    <property type="entry name" value="TlpA_like_family"/>
    <property type="match status" value="1"/>
</dbReference>
<name>A0A1I1I444_9ACTN</name>
<proteinExistence type="predicted"/>
<dbReference type="GO" id="GO:0016853">
    <property type="term" value="F:isomerase activity"/>
    <property type="evidence" value="ECO:0007669"/>
    <property type="project" value="UniProtKB-KW"/>
</dbReference>
<dbReference type="InterPro" id="IPR050553">
    <property type="entry name" value="Thioredoxin_ResA/DsbE_sf"/>
</dbReference>
<dbReference type="GO" id="GO:0017004">
    <property type="term" value="P:cytochrome complex assembly"/>
    <property type="evidence" value="ECO:0007669"/>
    <property type="project" value="UniProtKB-KW"/>
</dbReference>
<dbReference type="InterPro" id="IPR017937">
    <property type="entry name" value="Thioredoxin_CS"/>
</dbReference>
<feature type="signal peptide" evidence="6">
    <location>
        <begin position="1"/>
        <end position="32"/>
    </location>
</feature>
<dbReference type="EMBL" id="FOLM01000002">
    <property type="protein sequence ID" value="SFC27980.1"/>
    <property type="molecule type" value="Genomic_DNA"/>
</dbReference>
<dbReference type="RefSeq" id="WP_093837798.1">
    <property type="nucleotide sequence ID" value="NZ_FOLM01000002.1"/>
</dbReference>
<dbReference type="PROSITE" id="PS00194">
    <property type="entry name" value="THIOREDOXIN_1"/>
    <property type="match status" value="1"/>
</dbReference>
<evidence type="ECO:0000256" key="6">
    <source>
        <dbReference type="SAM" id="SignalP"/>
    </source>
</evidence>
<organism evidence="8 9">
    <name type="scientific">Streptomyces aidingensis</name>
    <dbReference type="NCBI Taxonomy" id="910347"/>
    <lineage>
        <taxon>Bacteria</taxon>
        <taxon>Bacillati</taxon>
        <taxon>Actinomycetota</taxon>
        <taxon>Actinomycetes</taxon>
        <taxon>Kitasatosporales</taxon>
        <taxon>Streptomycetaceae</taxon>
        <taxon>Streptomyces</taxon>
    </lineage>
</organism>
<dbReference type="SUPFAM" id="SSF52833">
    <property type="entry name" value="Thioredoxin-like"/>
    <property type="match status" value="1"/>
</dbReference>
<protein>
    <submittedName>
        <fullName evidence="8">Thiol-disulfide isomerase or thioredoxin</fullName>
    </submittedName>
</protein>
<keyword evidence="2" id="KW-0201">Cytochrome c-type biogenesis</keyword>